<dbReference type="OrthoDB" id="1668230at2759"/>
<dbReference type="AlphaFoldDB" id="A0A1B8GGH4"/>
<sequence>MAFGMPQFTPPQLKPGEVAYITKGKQIGWGVTARLERLPSGDVVKTPLPDLDQRYFEAHCQDMRLEARIYDAVGLHPRISGIVSWDLKTCCLTMEYLENGMLKDYITTNSESLTPQLRQRWAKQASEGLSVLQAAGVIHCDISPRNFLLDGDLHLKIADFEGGSLARSAASAVAGTPFRYPVSDWDAPPRFEEDVFGLGSLIYFIMTDAYPYKDTPSNEVEELYGSRTFPDVTEIACGDIITRCWGMQVSAAEVHAYFEALDG</sequence>
<evidence type="ECO:0000256" key="9">
    <source>
        <dbReference type="ARBA" id="ARBA00048679"/>
    </source>
</evidence>
<dbReference type="Proteomes" id="UP000091956">
    <property type="component" value="Unassembled WGS sequence"/>
</dbReference>
<dbReference type="InterPro" id="IPR000719">
    <property type="entry name" value="Prot_kinase_dom"/>
</dbReference>
<evidence type="ECO:0000256" key="2">
    <source>
        <dbReference type="ARBA" id="ARBA00011534"/>
    </source>
</evidence>
<evidence type="ECO:0000256" key="8">
    <source>
        <dbReference type="ARBA" id="ARBA00047899"/>
    </source>
</evidence>
<name>A0A1B8GGH4_9PEZI</name>
<evidence type="ECO:0000256" key="3">
    <source>
        <dbReference type="ARBA" id="ARBA00012513"/>
    </source>
</evidence>
<comment type="function">
    <text evidence="1">Component of the EKC/KEOPS complex that is required for the formation of a threonylcarbamoyl group on adenosine at position 37 (t(6)A37) in tRNAs that read codons beginning with adenine. The complex is probably involved in the transfer of the threonylcarbamoyl moiety of threonylcarbamoyl-AMP (TC-AMP) to the N6 group of A37. BUD32 has ATPase activity in the context of the EKC/KEOPS complex and likely plays a supporting role to the catalytic subunit KAE1. The EKC/KEOPS complex also promotes both telomere uncapping and telomere elongation. The complex is required for efficient recruitment of transcriptional coactivators.</text>
</comment>
<evidence type="ECO:0000256" key="7">
    <source>
        <dbReference type="ARBA" id="ARBA00033194"/>
    </source>
</evidence>
<dbReference type="PROSITE" id="PS50011">
    <property type="entry name" value="PROTEIN_KINASE_DOM"/>
    <property type="match status" value="1"/>
</dbReference>
<evidence type="ECO:0000256" key="1">
    <source>
        <dbReference type="ARBA" id="ARBA00003747"/>
    </source>
</evidence>
<dbReference type="InterPro" id="IPR051681">
    <property type="entry name" value="Ser/Thr_Kinases-Pseudokinases"/>
</dbReference>
<dbReference type="SUPFAM" id="SSF56112">
    <property type="entry name" value="Protein kinase-like (PK-like)"/>
    <property type="match status" value="1"/>
</dbReference>
<dbReference type="EC" id="2.7.11.1" evidence="3"/>
<organism evidence="11 12">
    <name type="scientific">Pseudogymnoascus verrucosus</name>
    <dbReference type="NCBI Taxonomy" id="342668"/>
    <lineage>
        <taxon>Eukaryota</taxon>
        <taxon>Fungi</taxon>
        <taxon>Dikarya</taxon>
        <taxon>Ascomycota</taxon>
        <taxon>Pezizomycotina</taxon>
        <taxon>Leotiomycetes</taxon>
        <taxon>Thelebolales</taxon>
        <taxon>Thelebolaceae</taxon>
        <taxon>Pseudogymnoascus</taxon>
    </lineage>
</organism>
<dbReference type="Pfam" id="PF00069">
    <property type="entry name" value="Pkinase"/>
    <property type="match status" value="1"/>
</dbReference>
<comment type="catalytic activity">
    <reaction evidence="8">
        <text>L-threonyl-[protein] + ATP = O-phospho-L-threonyl-[protein] + ADP + H(+)</text>
        <dbReference type="Rhea" id="RHEA:46608"/>
        <dbReference type="Rhea" id="RHEA-COMP:11060"/>
        <dbReference type="Rhea" id="RHEA-COMP:11605"/>
        <dbReference type="ChEBI" id="CHEBI:15378"/>
        <dbReference type="ChEBI" id="CHEBI:30013"/>
        <dbReference type="ChEBI" id="CHEBI:30616"/>
        <dbReference type="ChEBI" id="CHEBI:61977"/>
        <dbReference type="ChEBI" id="CHEBI:456216"/>
        <dbReference type="EC" id="2.7.11.1"/>
    </reaction>
</comment>
<gene>
    <name evidence="11" type="ORF">VE01_07529</name>
</gene>
<dbReference type="GO" id="GO:0004674">
    <property type="term" value="F:protein serine/threonine kinase activity"/>
    <property type="evidence" value="ECO:0007669"/>
    <property type="project" value="UniProtKB-EC"/>
</dbReference>
<comment type="catalytic activity">
    <reaction evidence="9">
        <text>L-seryl-[protein] + ATP = O-phospho-L-seryl-[protein] + ADP + H(+)</text>
        <dbReference type="Rhea" id="RHEA:17989"/>
        <dbReference type="Rhea" id="RHEA-COMP:9863"/>
        <dbReference type="Rhea" id="RHEA-COMP:11604"/>
        <dbReference type="ChEBI" id="CHEBI:15378"/>
        <dbReference type="ChEBI" id="CHEBI:29999"/>
        <dbReference type="ChEBI" id="CHEBI:30616"/>
        <dbReference type="ChEBI" id="CHEBI:83421"/>
        <dbReference type="ChEBI" id="CHEBI:456216"/>
        <dbReference type="EC" id="2.7.11.1"/>
    </reaction>
</comment>
<dbReference type="InterPro" id="IPR011009">
    <property type="entry name" value="Kinase-like_dom_sf"/>
</dbReference>
<feature type="domain" description="Protein kinase" evidence="10">
    <location>
        <begin position="21"/>
        <end position="263"/>
    </location>
</feature>
<evidence type="ECO:0000256" key="4">
    <source>
        <dbReference type="ARBA" id="ARBA00013948"/>
    </source>
</evidence>
<accession>A0A1B8GGH4</accession>
<dbReference type="PANTHER" id="PTHR44329">
    <property type="entry name" value="SERINE/THREONINE-PROTEIN KINASE TNNI3K-RELATED"/>
    <property type="match status" value="1"/>
</dbReference>
<dbReference type="Gene3D" id="1.10.510.10">
    <property type="entry name" value="Transferase(Phosphotransferase) domain 1"/>
    <property type="match status" value="1"/>
</dbReference>
<dbReference type="PROSITE" id="PS00109">
    <property type="entry name" value="PROTEIN_KINASE_TYR"/>
    <property type="match status" value="1"/>
</dbReference>
<dbReference type="GeneID" id="28840915"/>
<protein>
    <recommendedName>
        <fullName evidence="5">EKC/KEOPS complex subunit BUD32</fullName>
        <ecNumber evidence="3">2.7.11.1</ecNumber>
    </recommendedName>
    <alternativeName>
        <fullName evidence="6 7">Atypical Serine/threonine protein kinase BUD32</fullName>
    </alternativeName>
    <alternativeName>
        <fullName evidence="4">EKC/KEOPS complex subunit bud32</fullName>
    </alternativeName>
</protein>
<reference evidence="12" key="2">
    <citation type="journal article" date="2018" name="Nat. Commun.">
        <title>Extreme sensitivity to ultraviolet light in the fungal pathogen causing white-nose syndrome of bats.</title>
        <authorList>
            <person name="Palmer J.M."/>
            <person name="Drees K.P."/>
            <person name="Foster J.T."/>
            <person name="Lindner D.L."/>
        </authorList>
    </citation>
    <scope>NUCLEOTIDE SEQUENCE [LARGE SCALE GENOMIC DNA]</scope>
    <source>
        <strain evidence="12">UAMH 10579</strain>
    </source>
</reference>
<reference evidence="11 12" key="1">
    <citation type="submission" date="2016-03" db="EMBL/GenBank/DDBJ databases">
        <title>Comparative genomics of Pseudogymnoascus destructans, the fungus causing white-nose syndrome of bats.</title>
        <authorList>
            <person name="Palmer J.M."/>
            <person name="Drees K.P."/>
            <person name="Foster J.T."/>
            <person name="Lindner D.L."/>
        </authorList>
    </citation>
    <scope>NUCLEOTIDE SEQUENCE [LARGE SCALE GENOMIC DNA]</scope>
    <source>
        <strain evidence="11 12">UAMH 10579</strain>
    </source>
</reference>
<evidence type="ECO:0000313" key="11">
    <source>
        <dbReference type="EMBL" id="OBT94932.1"/>
    </source>
</evidence>
<comment type="subunit">
    <text evidence="2">Component of the EKC/KEOPS complex composed of at least BUD32, CGI121, GON7, KAE1 and PCC1; the whole complex dimerizes.</text>
</comment>
<evidence type="ECO:0000256" key="6">
    <source>
        <dbReference type="ARBA" id="ARBA00030980"/>
    </source>
</evidence>
<dbReference type="EMBL" id="KV460239">
    <property type="protein sequence ID" value="OBT94932.1"/>
    <property type="molecule type" value="Genomic_DNA"/>
</dbReference>
<dbReference type="RefSeq" id="XP_018128665.1">
    <property type="nucleotide sequence ID" value="XM_018276963.1"/>
</dbReference>
<keyword evidence="12" id="KW-1185">Reference proteome</keyword>
<dbReference type="InterPro" id="IPR008266">
    <property type="entry name" value="Tyr_kinase_AS"/>
</dbReference>
<dbReference type="STRING" id="342668.A0A1B8GGH4"/>
<evidence type="ECO:0000256" key="5">
    <source>
        <dbReference type="ARBA" id="ARBA00019973"/>
    </source>
</evidence>
<evidence type="ECO:0000313" key="12">
    <source>
        <dbReference type="Proteomes" id="UP000091956"/>
    </source>
</evidence>
<evidence type="ECO:0000259" key="10">
    <source>
        <dbReference type="PROSITE" id="PS50011"/>
    </source>
</evidence>
<proteinExistence type="predicted"/>
<dbReference type="GO" id="GO:0005524">
    <property type="term" value="F:ATP binding"/>
    <property type="evidence" value="ECO:0007669"/>
    <property type="project" value="InterPro"/>
</dbReference>